<keyword evidence="1" id="KW-1133">Transmembrane helix</keyword>
<sequence length="164" mass="19227">MTEPVSNDSASLKVFIKEIHKNYEIWYAKTCRLNYRIWYSLQLISLLSGFLTSIFIAYQDKDSWTETTRLISVLIPLFGSLAGTLILQFKIFETWKLREEGRISFQNLVNYSNSQLLKCKSQDDFQKLFEEITLKTNEIENEQSNKFFALYGSNFIASFALEKK</sequence>
<dbReference type="Proteomes" id="UP000184112">
    <property type="component" value="Unassembled WGS sequence"/>
</dbReference>
<reference evidence="2 3" key="1">
    <citation type="submission" date="2016-11" db="EMBL/GenBank/DDBJ databases">
        <authorList>
            <person name="Jaros S."/>
            <person name="Januszkiewicz K."/>
            <person name="Wedrychowicz H."/>
        </authorList>
    </citation>
    <scope>NUCLEOTIDE SEQUENCE [LARGE SCALE GENOMIC DNA]</scope>
    <source>
        <strain evidence="2 3">DSM 6792</strain>
    </source>
</reference>
<dbReference type="EMBL" id="FQWH01000001">
    <property type="protein sequence ID" value="SHG09990.1"/>
    <property type="molecule type" value="Genomic_DNA"/>
</dbReference>
<evidence type="ECO:0000256" key="1">
    <source>
        <dbReference type="SAM" id="Phobius"/>
    </source>
</evidence>
<organism evidence="2 3">
    <name type="scientific">Flavobacterium johnsoniae</name>
    <name type="common">Cytophaga johnsonae</name>
    <dbReference type="NCBI Taxonomy" id="986"/>
    <lineage>
        <taxon>Bacteria</taxon>
        <taxon>Pseudomonadati</taxon>
        <taxon>Bacteroidota</taxon>
        <taxon>Flavobacteriia</taxon>
        <taxon>Flavobacteriales</taxon>
        <taxon>Flavobacteriaceae</taxon>
        <taxon>Flavobacterium</taxon>
    </lineage>
</organism>
<accession>A0A1M5H217</accession>
<proteinExistence type="predicted"/>
<keyword evidence="1" id="KW-0472">Membrane</keyword>
<evidence type="ECO:0008006" key="4">
    <source>
        <dbReference type="Google" id="ProtNLM"/>
    </source>
</evidence>
<feature type="transmembrane region" description="Helical" evidence="1">
    <location>
        <begin position="37"/>
        <end position="58"/>
    </location>
</feature>
<keyword evidence="1" id="KW-0812">Transmembrane</keyword>
<gene>
    <name evidence="2" type="ORF">SAMN05444388_101665</name>
</gene>
<evidence type="ECO:0000313" key="2">
    <source>
        <dbReference type="EMBL" id="SHG09990.1"/>
    </source>
</evidence>
<dbReference type="AlphaFoldDB" id="A0A1M5H217"/>
<protein>
    <recommendedName>
        <fullName evidence="4">DUF4231 domain-containing protein</fullName>
    </recommendedName>
</protein>
<name>A0A1M5H217_FLAJO</name>
<feature type="transmembrane region" description="Helical" evidence="1">
    <location>
        <begin position="70"/>
        <end position="92"/>
    </location>
</feature>
<evidence type="ECO:0000313" key="3">
    <source>
        <dbReference type="Proteomes" id="UP000184112"/>
    </source>
</evidence>
<dbReference type="RefSeq" id="WP_073408142.1">
    <property type="nucleotide sequence ID" value="NZ_FQWH01000001.1"/>
</dbReference>